<keyword evidence="2" id="KW-1185">Reference proteome</keyword>
<dbReference type="WBParaSite" id="Pan_g4052.t1">
    <property type="protein sequence ID" value="Pan_g4052.t1"/>
    <property type="gene ID" value="Pan_g4052"/>
</dbReference>
<evidence type="ECO:0000313" key="2">
    <source>
        <dbReference type="Proteomes" id="UP000492821"/>
    </source>
</evidence>
<feature type="region of interest" description="Disordered" evidence="1">
    <location>
        <begin position="1"/>
        <end position="45"/>
    </location>
</feature>
<sequence>MKWAMKTGGRMTPSDADDGDGQMRGSRGIERPRGLNARTRKVKVTKQMGQGGLENRTDLQCDLDESERKEHKKRKAITAWGNRCRSEELCWDYTILMGWLINVDHIGMEKRAMGKMESVTNTDQSSNKKRKAQICVYPAASRANLVGTRMRRDVAGLERLGKWKRERRGMSADSYWVDLSHQFGPIMKSLPANVLRLKPADPDQTSRPSPSWKPFYDFAQLLVRGRGRRQPGGAGGWHLTALRNRRGQTILLTMATEGAKTRPASADDLRFGVEGLWFYDFLDATYCLFSKHSYIPHSSSLTMPYPISKLAYGLRCRFHELATPVERYRLQDAAGNDSICPPKVIASKMTELTLNVIRGNFVAVWRKIGTSPPGKFLAFDKDDLIFLTNMCWIRNLRLQDLTSDIWDHFIIKSSCLKMYNCQISTDILKALSLRAVYPITNIRYTAGVETEINIGDIFKFFPHITLLNVDGLTPTGSWMLEILKYQKSKLSQIRMLLGRNLIEVFASGNLIDFLKAQSNTFELHVTVPQKTDFSVLEDVDHVLSQSLQLWPNNSPPPFPHVSFVKENWDQHAVYYLPS</sequence>
<name>A0A7E4VWI4_PANRE</name>
<evidence type="ECO:0000313" key="3">
    <source>
        <dbReference type="WBParaSite" id="Pan_g4052.t1"/>
    </source>
</evidence>
<protein>
    <submittedName>
        <fullName evidence="3">FBD domain-containing protein</fullName>
    </submittedName>
</protein>
<proteinExistence type="predicted"/>
<organism evidence="2 3">
    <name type="scientific">Panagrellus redivivus</name>
    <name type="common">Microworm</name>
    <dbReference type="NCBI Taxonomy" id="6233"/>
    <lineage>
        <taxon>Eukaryota</taxon>
        <taxon>Metazoa</taxon>
        <taxon>Ecdysozoa</taxon>
        <taxon>Nematoda</taxon>
        <taxon>Chromadorea</taxon>
        <taxon>Rhabditida</taxon>
        <taxon>Tylenchina</taxon>
        <taxon>Panagrolaimomorpha</taxon>
        <taxon>Panagrolaimoidea</taxon>
        <taxon>Panagrolaimidae</taxon>
        <taxon>Panagrellus</taxon>
    </lineage>
</organism>
<accession>A0A7E4VWI4</accession>
<reference evidence="2" key="1">
    <citation type="journal article" date="2013" name="Genetics">
        <title>The draft genome and transcriptome of Panagrellus redivivus are shaped by the harsh demands of a free-living lifestyle.</title>
        <authorList>
            <person name="Srinivasan J."/>
            <person name="Dillman A.R."/>
            <person name="Macchietto M.G."/>
            <person name="Heikkinen L."/>
            <person name="Lakso M."/>
            <person name="Fracchia K.M."/>
            <person name="Antoshechkin I."/>
            <person name="Mortazavi A."/>
            <person name="Wong G."/>
            <person name="Sternberg P.W."/>
        </authorList>
    </citation>
    <scope>NUCLEOTIDE SEQUENCE [LARGE SCALE GENOMIC DNA]</scope>
    <source>
        <strain evidence="2">MT8872</strain>
    </source>
</reference>
<dbReference type="AlphaFoldDB" id="A0A7E4VWI4"/>
<reference evidence="3" key="2">
    <citation type="submission" date="2020-10" db="UniProtKB">
        <authorList>
            <consortium name="WormBaseParasite"/>
        </authorList>
    </citation>
    <scope>IDENTIFICATION</scope>
</reference>
<dbReference type="Proteomes" id="UP000492821">
    <property type="component" value="Unassembled WGS sequence"/>
</dbReference>
<evidence type="ECO:0000256" key="1">
    <source>
        <dbReference type="SAM" id="MobiDB-lite"/>
    </source>
</evidence>